<evidence type="ECO:0000259" key="2">
    <source>
        <dbReference type="Pfam" id="PF12998"/>
    </source>
</evidence>
<dbReference type="OrthoDB" id="6779410at2759"/>
<feature type="domain" description="Inhibitor of growth protein N-terminal histone-binding" evidence="2">
    <location>
        <begin position="3"/>
        <end position="33"/>
    </location>
</feature>
<feature type="region of interest" description="Disordered" evidence="1">
    <location>
        <begin position="297"/>
        <end position="322"/>
    </location>
</feature>
<evidence type="ECO:0000313" key="3">
    <source>
        <dbReference type="EMBL" id="CAG9829815.1"/>
    </source>
</evidence>
<protein>
    <recommendedName>
        <fullName evidence="2">Inhibitor of growth protein N-terminal histone-binding domain-containing protein</fullName>
    </recommendedName>
</protein>
<dbReference type="EMBL" id="OU898277">
    <property type="protein sequence ID" value="CAG9829815.1"/>
    <property type="molecule type" value="Genomic_DNA"/>
</dbReference>
<evidence type="ECO:0000256" key="1">
    <source>
        <dbReference type="SAM" id="MobiDB-lite"/>
    </source>
</evidence>
<accession>A0A9N9SQV3</accession>
<dbReference type="Pfam" id="PF12998">
    <property type="entry name" value="ING"/>
    <property type="match status" value="1"/>
</dbReference>
<dbReference type="InterPro" id="IPR024610">
    <property type="entry name" value="ING_N_histone-binding"/>
</dbReference>
<dbReference type="AlphaFoldDB" id="A0A9N9SQV3"/>
<name>A0A9N9SQV3_DIABA</name>
<evidence type="ECO:0000313" key="4">
    <source>
        <dbReference type="Proteomes" id="UP001153709"/>
    </source>
</evidence>
<sequence>MLYLEDYLEMIEHLPQELRDRFTDMREMDLTIHISGRERARKAVPNPEKWKRAIVKKRRYCATGFPDFPTCSHSQGAFHCKTLTIQDIRRFYQKFYENKDKVSQGNFIILHISLEPIQRRRLPKNPAITNKKQKKAQETRAKYFIPDREKCKVPVCMQTFLKCLKISRFRVNRLSKYFRDGIMPKERRGGDHTGDRFGPKKEAIMKFINRFKCSETHYCSNKGGRKYLPSELNIKKLWRIFCADEKFKDMGVKEYNMDELEKRVKNFFSDCKRCPNDLTQSVEAEFQAIRKEYYKTLEEADEKTPTDSSPETPTINTEQTTNISCLKTFPPLNPNNYIPTQLPSNSINQMSTNNIFYNNSNSTNSRTFKRQRPNSPDPTLILQNEIIASPRSQLPTWEY</sequence>
<dbReference type="PANTHER" id="PTHR10773">
    <property type="entry name" value="DNA-DIRECTED RNA POLYMERASES I, II, AND III SUBUNIT RPABC2"/>
    <property type="match status" value="1"/>
</dbReference>
<keyword evidence="4" id="KW-1185">Reference proteome</keyword>
<dbReference type="PANTHER" id="PTHR10773:SF19">
    <property type="match status" value="1"/>
</dbReference>
<proteinExistence type="predicted"/>
<feature type="compositionally biased region" description="Polar residues" evidence="1">
    <location>
        <begin position="306"/>
        <end position="322"/>
    </location>
</feature>
<reference evidence="3" key="1">
    <citation type="submission" date="2022-01" db="EMBL/GenBank/DDBJ databases">
        <authorList>
            <person name="King R."/>
        </authorList>
    </citation>
    <scope>NUCLEOTIDE SEQUENCE</scope>
</reference>
<gene>
    <name evidence="3" type="ORF">DIABBA_LOCUS3579</name>
</gene>
<organism evidence="3 4">
    <name type="scientific">Diabrotica balteata</name>
    <name type="common">Banded cucumber beetle</name>
    <dbReference type="NCBI Taxonomy" id="107213"/>
    <lineage>
        <taxon>Eukaryota</taxon>
        <taxon>Metazoa</taxon>
        <taxon>Ecdysozoa</taxon>
        <taxon>Arthropoda</taxon>
        <taxon>Hexapoda</taxon>
        <taxon>Insecta</taxon>
        <taxon>Pterygota</taxon>
        <taxon>Neoptera</taxon>
        <taxon>Endopterygota</taxon>
        <taxon>Coleoptera</taxon>
        <taxon>Polyphaga</taxon>
        <taxon>Cucujiformia</taxon>
        <taxon>Chrysomeloidea</taxon>
        <taxon>Chrysomelidae</taxon>
        <taxon>Galerucinae</taxon>
        <taxon>Diabroticina</taxon>
        <taxon>Diabroticites</taxon>
        <taxon>Diabrotica</taxon>
    </lineage>
</organism>
<dbReference type="Gene3D" id="6.10.140.1740">
    <property type="match status" value="1"/>
</dbReference>
<dbReference type="Proteomes" id="UP001153709">
    <property type="component" value="Chromosome 2"/>
</dbReference>
<feature type="region of interest" description="Disordered" evidence="1">
    <location>
        <begin position="359"/>
        <end position="378"/>
    </location>
</feature>